<accession>A0AAV1IKZ7</accession>
<dbReference type="Proteomes" id="UP001314263">
    <property type="component" value="Unassembled WGS sequence"/>
</dbReference>
<dbReference type="EMBL" id="CAUYUE010000015">
    <property type="protein sequence ID" value="CAK0786900.1"/>
    <property type="molecule type" value="Genomic_DNA"/>
</dbReference>
<dbReference type="PANTHER" id="PTHR12455:SF0">
    <property type="entry name" value="NUCLEOLAR COMPLEX PROTEIN 4 HOMOLOG"/>
    <property type="match status" value="1"/>
</dbReference>
<feature type="compositionally biased region" description="Basic and acidic residues" evidence="2">
    <location>
        <begin position="451"/>
        <end position="460"/>
    </location>
</feature>
<evidence type="ECO:0000259" key="3">
    <source>
        <dbReference type="Pfam" id="PF03914"/>
    </source>
</evidence>
<dbReference type="InterPro" id="IPR005612">
    <property type="entry name" value="CCAAT-binding_factor"/>
</dbReference>
<comment type="caution">
    <text evidence="4">The sequence shown here is derived from an EMBL/GenBank/DDBJ whole genome shotgun (WGS) entry which is preliminary data.</text>
</comment>
<dbReference type="PANTHER" id="PTHR12455">
    <property type="entry name" value="NUCLEOLAR COMPLEX PROTEIN 4"/>
    <property type="match status" value="1"/>
</dbReference>
<gene>
    <name evidence="4" type="ORF">CVIRNUC_010114</name>
</gene>
<dbReference type="Pfam" id="PF03914">
    <property type="entry name" value="CBF"/>
    <property type="match status" value="1"/>
</dbReference>
<dbReference type="GO" id="GO:0042254">
    <property type="term" value="P:ribosome biogenesis"/>
    <property type="evidence" value="ECO:0007669"/>
    <property type="project" value="InterPro"/>
</dbReference>
<organism evidence="4 5">
    <name type="scientific">Coccomyxa viridis</name>
    <dbReference type="NCBI Taxonomy" id="1274662"/>
    <lineage>
        <taxon>Eukaryota</taxon>
        <taxon>Viridiplantae</taxon>
        <taxon>Chlorophyta</taxon>
        <taxon>core chlorophytes</taxon>
        <taxon>Trebouxiophyceae</taxon>
        <taxon>Trebouxiophyceae incertae sedis</taxon>
        <taxon>Coccomyxaceae</taxon>
        <taxon>Coccomyxa</taxon>
    </lineage>
</organism>
<evidence type="ECO:0000313" key="5">
    <source>
        <dbReference type="Proteomes" id="UP001314263"/>
    </source>
</evidence>
<comment type="similarity">
    <text evidence="1">Belongs to the CBF/MAK21 family.</text>
</comment>
<dbReference type="GO" id="GO:0030692">
    <property type="term" value="C:Noc4p-Nop14p complex"/>
    <property type="evidence" value="ECO:0007669"/>
    <property type="project" value="TreeGrafter"/>
</dbReference>
<evidence type="ECO:0000256" key="1">
    <source>
        <dbReference type="ARBA" id="ARBA00007797"/>
    </source>
</evidence>
<protein>
    <recommendedName>
        <fullName evidence="3">CCAAT-binding factor domain-containing protein</fullName>
    </recommendedName>
</protein>
<dbReference type="AlphaFoldDB" id="A0AAV1IKZ7"/>
<feature type="region of interest" description="Disordered" evidence="2">
    <location>
        <begin position="450"/>
        <end position="541"/>
    </location>
</feature>
<feature type="compositionally biased region" description="Low complexity" evidence="2">
    <location>
        <begin position="523"/>
        <end position="540"/>
    </location>
</feature>
<proteinExistence type="inferred from homology"/>
<evidence type="ECO:0000313" key="4">
    <source>
        <dbReference type="EMBL" id="CAK0786900.1"/>
    </source>
</evidence>
<name>A0AAV1IKZ7_9CHLO</name>
<dbReference type="InterPro" id="IPR027193">
    <property type="entry name" value="Noc4"/>
</dbReference>
<sequence>MSHSTADELKLQAIANDLLEDPIGKANHIVTLLKAVHKSVSTEEGLAAIRGLKVFFSDKREKGLFFCDTTQEEPAHGQQFCIWLTKHQNVFHARLKHLLAHGAAPEVQVAAVAALMEGVRGWEGSGAFDVQLFDEGLMALCCSGTSAEALSYFIGTFLGFADIRFYTLKAAAKALQRKSQSQGAVSCEPQETFRQRTLAAPTLDIPTVYDIFIHMTPGMDGCVMHQSWCGADTSRAQKGVLSSQERRKRKYKEEDEHSTCKTAVKTIKWANPALQKSAWSNAWLALLAVPLPETVFRKVLVRMHTSIIPHMASPLLLTDFLFKALDLGGLLGMLALHGIFMLVTKHGLEYPHFYQRLYRLLTPASLMAKHRERFFQLMDVFLSSNLVPAYTVAAFAKRFARLSLAASPAGAMTATAFVHNLLRRHPACTVLLHAPSSTAAVAQAPSAAATERIDASDTRQDAPAALMAKQPAASSRGLDPVEEKAAKRRKKAPERESVQPGSDSVGRRHLAASSESVQAPCNGASAAEAEEQGVQAQGSASGLQQMTAGVDVYSVTEDDPAKSRAIESSLWEVEALRNHYCPQVAAFVTVLDKDLADKRKTAEVDVAPLLTSSYSKLVSSELAKRLKRVPVAFYAQRPKQLFDAELCKADFAGWSLV</sequence>
<dbReference type="GO" id="GO:0032040">
    <property type="term" value="C:small-subunit processome"/>
    <property type="evidence" value="ECO:0007669"/>
    <property type="project" value="TreeGrafter"/>
</dbReference>
<feature type="compositionally biased region" description="Low complexity" evidence="2">
    <location>
        <begin position="462"/>
        <end position="473"/>
    </location>
</feature>
<keyword evidence="5" id="KW-1185">Reference proteome</keyword>
<reference evidence="4 5" key="1">
    <citation type="submission" date="2023-10" db="EMBL/GenBank/DDBJ databases">
        <authorList>
            <person name="Maclean D."/>
            <person name="Macfadyen A."/>
        </authorList>
    </citation>
    <scope>NUCLEOTIDE SEQUENCE [LARGE SCALE GENOMIC DNA]</scope>
</reference>
<evidence type="ECO:0000256" key="2">
    <source>
        <dbReference type="SAM" id="MobiDB-lite"/>
    </source>
</evidence>
<feature type="domain" description="CCAAT-binding factor" evidence="3">
    <location>
        <begin position="333"/>
        <end position="587"/>
    </location>
</feature>